<dbReference type="EMBL" id="LAZR01007654">
    <property type="protein sequence ID" value="KKM83852.1"/>
    <property type="molecule type" value="Genomic_DNA"/>
</dbReference>
<name>A0A0F9NRK2_9ZZZZ</name>
<organism evidence="1">
    <name type="scientific">marine sediment metagenome</name>
    <dbReference type="NCBI Taxonomy" id="412755"/>
    <lineage>
        <taxon>unclassified sequences</taxon>
        <taxon>metagenomes</taxon>
        <taxon>ecological metagenomes</taxon>
    </lineage>
</organism>
<proteinExistence type="predicted"/>
<dbReference type="AlphaFoldDB" id="A0A0F9NRK2"/>
<evidence type="ECO:0000313" key="1">
    <source>
        <dbReference type="EMBL" id="KKM83852.1"/>
    </source>
</evidence>
<protein>
    <submittedName>
        <fullName evidence="1">Uncharacterized protein</fullName>
    </submittedName>
</protein>
<comment type="caution">
    <text evidence="1">The sequence shown here is derived from an EMBL/GenBank/DDBJ whole genome shotgun (WGS) entry which is preliminary data.</text>
</comment>
<sequence>MADPIVISVLNNNVALDKLCWCCEGGIVDPSKSKYANAASFFTEGVCDMCEGVGYELTDAGQAVMDLIKRHCYK</sequence>
<reference evidence="1" key="1">
    <citation type="journal article" date="2015" name="Nature">
        <title>Complex archaea that bridge the gap between prokaryotes and eukaryotes.</title>
        <authorList>
            <person name="Spang A."/>
            <person name="Saw J.H."/>
            <person name="Jorgensen S.L."/>
            <person name="Zaremba-Niedzwiedzka K."/>
            <person name="Martijn J."/>
            <person name="Lind A.E."/>
            <person name="van Eijk R."/>
            <person name="Schleper C."/>
            <person name="Guy L."/>
            <person name="Ettema T.J."/>
        </authorList>
    </citation>
    <scope>NUCLEOTIDE SEQUENCE</scope>
</reference>
<gene>
    <name evidence="1" type="ORF">LCGC14_1305050</name>
</gene>
<accession>A0A0F9NRK2</accession>